<reference evidence="1" key="1">
    <citation type="submission" date="2018-02" db="EMBL/GenBank/DDBJ databases">
        <title>Rhizophora mucronata_Transcriptome.</title>
        <authorList>
            <person name="Meera S.P."/>
            <person name="Sreeshan A."/>
            <person name="Augustine A."/>
        </authorList>
    </citation>
    <scope>NUCLEOTIDE SEQUENCE</scope>
    <source>
        <tissue evidence="1">Leaf</tissue>
    </source>
</reference>
<dbReference type="EMBL" id="GGEC01084529">
    <property type="protein sequence ID" value="MBX65013.1"/>
    <property type="molecule type" value="Transcribed_RNA"/>
</dbReference>
<dbReference type="AlphaFoldDB" id="A0A2P2QDC7"/>
<proteinExistence type="predicted"/>
<name>A0A2P2QDC7_RHIMU</name>
<organism evidence="1">
    <name type="scientific">Rhizophora mucronata</name>
    <name type="common">Asiatic mangrove</name>
    <dbReference type="NCBI Taxonomy" id="61149"/>
    <lineage>
        <taxon>Eukaryota</taxon>
        <taxon>Viridiplantae</taxon>
        <taxon>Streptophyta</taxon>
        <taxon>Embryophyta</taxon>
        <taxon>Tracheophyta</taxon>
        <taxon>Spermatophyta</taxon>
        <taxon>Magnoliopsida</taxon>
        <taxon>eudicotyledons</taxon>
        <taxon>Gunneridae</taxon>
        <taxon>Pentapetalae</taxon>
        <taxon>rosids</taxon>
        <taxon>fabids</taxon>
        <taxon>Malpighiales</taxon>
        <taxon>Rhizophoraceae</taxon>
        <taxon>Rhizophora</taxon>
    </lineage>
</organism>
<sequence>MAMTTNLNSTRGTIRINKINWCYGNASNLQMP</sequence>
<accession>A0A2P2QDC7</accession>
<evidence type="ECO:0000313" key="1">
    <source>
        <dbReference type="EMBL" id="MBX65013.1"/>
    </source>
</evidence>
<protein>
    <submittedName>
        <fullName evidence="1">Uncharacterized protein</fullName>
    </submittedName>
</protein>